<evidence type="ECO:0000256" key="1">
    <source>
        <dbReference type="SAM" id="Phobius"/>
    </source>
</evidence>
<reference evidence="3" key="1">
    <citation type="submission" date="2013-09" db="EMBL/GenBank/DDBJ databases">
        <title>The Genome Sequence of Anopheles culicifacies species A.</title>
        <authorList>
            <consortium name="The Broad Institute Genomics Platform"/>
            <person name="Neafsey D.E."/>
            <person name="Besansky N."/>
            <person name="Howell P."/>
            <person name="Walton C."/>
            <person name="Young S.K."/>
            <person name="Zeng Q."/>
            <person name="Gargeya S."/>
            <person name="Fitzgerald M."/>
            <person name="Haas B."/>
            <person name="Abouelleil A."/>
            <person name="Allen A.W."/>
            <person name="Alvarado L."/>
            <person name="Arachchi H.M."/>
            <person name="Berlin A.M."/>
            <person name="Chapman S.B."/>
            <person name="Gainer-Dewar J."/>
            <person name="Goldberg J."/>
            <person name="Griggs A."/>
            <person name="Gujja S."/>
            <person name="Hansen M."/>
            <person name="Howarth C."/>
            <person name="Imamovic A."/>
            <person name="Ireland A."/>
            <person name="Larimer J."/>
            <person name="McCowan C."/>
            <person name="Murphy C."/>
            <person name="Pearson M."/>
            <person name="Poon T.W."/>
            <person name="Priest M."/>
            <person name="Roberts A."/>
            <person name="Saif S."/>
            <person name="Shea T."/>
            <person name="Sisk P."/>
            <person name="Sykes S."/>
            <person name="Wortman J."/>
            <person name="Nusbaum C."/>
            <person name="Birren B."/>
        </authorList>
    </citation>
    <scope>NUCLEOTIDE SEQUENCE [LARGE SCALE GENOMIC DNA]</scope>
    <source>
        <strain evidence="3">A-37</strain>
    </source>
</reference>
<feature type="transmembrane region" description="Helical" evidence="1">
    <location>
        <begin position="154"/>
        <end position="178"/>
    </location>
</feature>
<dbReference type="EnsemblMetazoa" id="ACUA021258-RA">
    <property type="protein sequence ID" value="ACUA021258-PA"/>
    <property type="gene ID" value="ACUA021258"/>
</dbReference>
<reference evidence="2" key="2">
    <citation type="submission" date="2020-05" db="UniProtKB">
        <authorList>
            <consortium name="EnsemblMetazoa"/>
        </authorList>
    </citation>
    <scope>IDENTIFICATION</scope>
    <source>
        <strain evidence="2">A-37</strain>
    </source>
</reference>
<protein>
    <submittedName>
        <fullName evidence="2">Uncharacterized protein</fullName>
    </submittedName>
</protein>
<keyword evidence="3" id="KW-1185">Reference proteome</keyword>
<name>A0A182MLN4_9DIPT</name>
<keyword evidence="1" id="KW-1133">Transmembrane helix</keyword>
<keyword evidence="1" id="KW-0472">Membrane</keyword>
<dbReference type="EMBL" id="AXCM01001221">
    <property type="status" value="NOT_ANNOTATED_CDS"/>
    <property type="molecule type" value="Genomic_DNA"/>
</dbReference>
<feature type="transmembrane region" description="Helical" evidence="1">
    <location>
        <begin position="70"/>
        <end position="89"/>
    </location>
</feature>
<dbReference type="AlphaFoldDB" id="A0A182MLN4"/>
<keyword evidence="1" id="KW-0812">Transmembrane</keyword>
<evidence type="ECO:0000313" key="3">
    <source>
        <dbReference type="Proteomes" id="UP000075883"/>
    </source>
</evidence>
<dbReference type="VEuPathDB" id="VectorBase:ACUA021258"/>
<evidence type="ECO:0000313" key="2">
    <source>
        <dbReference type="EnsemblMetazoa" id="ACUA021258-PA"/>
    </source>
</evidence>
<proteinExistence type="predicted"/>
<sequence>MRFSDASSIHLRAKALYRVSQLVTLKFHTFQAELQLLIFKRILTGGLHLLSQCIHLQLLALLFSPQNGGFFRNVLHLIAYFLVLGVYLTQFRFFLANLLQCRSKLCILPLHIVSLLVEPAEFLLHLFHLVAQFFLLLHKIFVQLVASGQLNLQILHLLHLLLQLYLQLLYLLVLFSHYPI</sequence>
<organism evidence="2 3">
    <name type="scientific">Anopheles culicifacies</name>
    <dbReference type="NCBI Taxonomy" id="139723"/>
    <lineage>
        <taxon>Eukaryota</taxon>
        <taxon>Metazoa</taxon>
        <taxon>Ecdysozoa</taxon>
        <taxon>Arthropoda</taxon>
        <taxon>Hexapoda</taxon>
        <taxon>Insecta</taxon>
        <taxon>Pterygota</taxon>
        <taxon>Neoptera</taxon>
        <taxon>Endopterygota</taxon>
        <taxon>Diptera</taxon>
        <taxon>Nematocera</taxon>
        <taxon>Culicoidea</taxon>
        <taxon>Culicidae</taxon>
        <taxon>Anophelinae</taxon>
        <taxon>Anopheles</taxon>
        <taxon>culicifacies species complex</taxon>
    </lineage>
</organism>
<feature type="transmembrane region" description="Helical" evidence="1">
    <location>
        <begin position="123"/>
        <end position="142"/>
    </location>
</feature>
<feature type="transmembrane region" description="Helical" evidence="1">
    <location>
        <begin position="42"/>
        <end position="64"/>
    </location>
</feature>
<dbReference type="Proteomes" id="UP000075883">
    <property type="component" value="Unassembled WGS sequence"/>
</dbReference>
<accession>A0A182MLN4</accession>